<keyword evidence="1" id="KW-0862">Zinc</keyword>
<dbReference type="GO" id="GO:0003676">
    <property type="term" value="F:nucleic acid binding"/>
    <property type="evidence" value="ECO:0007669"/>
    <property type="project" value="InterPro"/>
</dbReference>
<organism evidence="4 5">
    <name type="scientific">Blastomyces percursus</name>
    <dbReference type="NCBI Taxonomy" id="1658174"/>
    <lineage>
        <taxon>Eukaryota</taxon>
        <taxon>Fungi</taxon>
        <taxon>Dikarya</taxon>
        <taxon>Ascomycota</taxon>
        <taxon>Pezizomycotina</taxon>
        <taxon>Eurotiomycetes</taxon>
        <taxon>Eurotiomycetidae</taxon>
        <taxon>Onygenales</taxon>
        <taxon>Ajellomycetaceae</taxon>
        <taxon>Blastomyces</taxon>
    </lineage>
</organism>
<evidence type="ECO:0000313" key="5">
    <source>
        <dbReference type="Proteomes" id="UP000242791"/>
    </source>
</evidence>
<dbReference type="AlphaFoldDB" id="A0A1J9P5G5"/>
<reference evidence="4 5" key="1">
    <citation type="submission" date="2015-08" db="EMBL/GenBank/DDBJ databases">
        <title>Emmonsia species relationships and genome sequence.</title>
        <authorList>
            <person name="Cuomo C.A."/>
            <person name="Schwartz I.S."/>
            <person name="Kenyon C."/>
            <person name="De Hoog G.S."/>
            <person name="Govender N.P."/>
            <person name="Botha A."/>
            <person name="Moreno L."/>
            <person name="De Vries M."/>
            <person name="Munoz J.F."/>
            <person name="Stielow J.B."/>
        </authorList>
    </citation>
    <scope>NUCLEOTIDE SEQUENCE [LARGE SCALE GENOMIC DNA]</scope>
    <source>
        <strain evidence="4 5">EI222</strain>
    </source>
</reference>
<sequence length="309" mass="35646">MSTTRENKASTQEGRLLSCEVRLCRLLVVRPIAEAIDERNEFRNAYAALAREHHAMRMPQDHRERSVNLPDPPLLTDGKDPKFEDWYSKMKGKLEGNADHYTTEALRMAYVESRTGGDAADHLKPRLRAESPNKFQTSREILDCLKTIYLDPNRVQNAKTEFRRLVMRRTDDFHQFLTRFLHLASESELPVSEYKYELNEKLSFDLQKLVITEFHASSSFDTSSKHCSQVVHTLEKINDIHSRTRKPNTPDVTKDMPSSAPRTNAPGTMNFRKEGRCYKCSEVGHIARFCPKSLTPKEPEQAQPEKELP</sequence>
<keyword evidence="5" id="KW-1185">Reference proteome</keyword>
<feature type="domain" description="CCHC-type" evidence="3">
    <location>
        <begin position="276"/>
        <end position="292"/>
    </location>
</feature>
<proteinExistence type="predicted"/>
<accession>A0A1J9P5G5</accession>
<evidence type="ECO:0000259" key="3">
    <source>
        <dbReference type="PROSITE" id="PS50158"/>
    </source>
</evidence>
<dbReference type="Pfam" id="PF00098">
    <property type="entry name" value="zf-CCHC"/>
    <property type="match status" value="1"/>
</dbReference>
<keyword evidence="1" id="KW-0863">Zinc-finger</keyword>
<name>A0A1J9P5G5_9EURO</name>
<dbReference type="InterPro" id="IPR036875">
    <property type="entry name" value="Znf_CCHC_sf"/>
</dbReference>
<dbReference type="SUPFAM" id="SSF57756">
    <property type="entry name" value="Retrovirus zinc finger-like domains"/>
    <property type="match status" value="1"/>
</dbReference>
<dbReference type="Gene3D" id="4.10.60.10">
    <property type="entry name" value="Zinc finger, CCHC-type"/>
    <property type="match status" value="1"/>
</dbReference>
<comment type="caution">
    <text evidence="4">The sequence shown here is derived from an EMBL/GenBank/DDBJ whole genome shotgun (WGS) entry which is preliminary data.</text>
</comment>
<evidence type="ECO:0000256" key="1">
    <source>
        <dbReference type="PROSITE-ProRule" id="PRU00047"/>
    </source>
</evidence>
<feature type="region of interest" description="Disordered" evidence="2">
    <location>
        <begin position="241"/>
        <end position="268"/>
    </location>
</feature>
<evidence type="ECO:0000313" key="4">
    <source>
        <dbReference type="EMBL" id="OJD11945.1"/>
    </source>
</evidence>
<dbReference type="PROSITE" id="PS50158">
    <property type="entry name" value="ZF_CCHC"/>
    <property type="match status" value="1"/>
</dbReference>
<dbReference type="STRING" id="1658174.A0A1J9P5G5"/>
<dbReference type="Proteomes" id="UP000242791">
    <property type="component" value="Unassembled WGS sequence"/>
</dbReference>
<protein>
    <recommendedName>
        <fullName evidence="3">CCHC-type domain-containing protein</fullName>
    </recommendedName>
</protein>
<keyword evidence="1" id="KW-0479">Metal-binding</keyword>
<gene>
    <name evidence="4" type="ORF">ACJ73_09430</name>
</gene>
<dbReference type="InterPro" id="IPR001878">
    <property type="entry name" value="Znf_CCHC"/>
</dbReference>
<dbReference type="OrthoDB" id="4365667at2759"/>
<dbReference type="GO" id="GO:0008270">
    <property type="term" value="F:zinc ion binding"/>
    <property type="evidence" value="ECO:0007669"/>
    <property type="project" value="UniProtKB-KW"/>
</dbReference>
<dbReference type="VEuPathDB" id="FungiDB:ACJ73_09430"/>
<evidence type="ECO:0000256" key="2">
    <source>
        <dbReference type="SAM" id="MobiDB-lite"/>
    </source>
</evidence>
<dbReference type="EMBL" id="LGTZ01002657">
    <property type="protein sequence ID" value="OJD11945.1"/>
    <property type="molecule type" value="Genomic_DNA"/>
</dbReference>
<dbReference type="SMART" id="SM00343">
    <property type="entry name" value="ZnF_C2HC"/>
    <property type="match status" value="1"/>
</dbReference>